<accession>A0ACC1NSC3</accession>
<dbReference type="Proteomes" id="UP001143910">
    <property type="component" value="Unassembled WGS sequence"/>
</dbReference>
<name>A0ACC1NSC3_9HYPO</name>
<evidence type="ECO:0000313" key="1">
    <source>
        <dbReference type="EMBL" id="KAJ2982197.1"/>
    </source>
</evidence>
<organism evidence="1 2">
    <name type="scientific">Zarea fungicola</name>
    <dbReference type="NCBI Taxonomy" id="93591"/>
    <lineage>
        <taxon>Eukaryota</taxon>
        <taxon>Fungi</taxon>
        <taxon>Dikarya</taxon>
        <taxon>Ascomycota</taxon>
        <taxon>Pezizomycotina</taxon>
        <taxon>Sordariomycetes</taxon>
        <taxon>Hypocreomycetidae</taxon>
        <taxon>Hypocreales</taxon>
        <taxon>Cordycipitaceae</taxon>
        <taxon>Zarea</taxon>
    </lineage>
</organism>
<evidence type="ECO:0000313" key="2">
    <source>
        <dbReference type="Proteomes" id="UP001143910"/>
    </source>
</evidence>
<proteinExistence type="predicted"/>
<dbReference type="EMBL" id="JANJQO010000089">
    <property type="protein sequence ID" value="KAJ2982197.1"/>
    <property type="molecule type" value="Genomic_DNA"/>
</dbReference>
<reference evidence="1" key="1">
    <citation type="submission" date="2022-08" db="EMBL/GenBank/DDBJ databases">
        <title>Genome Sequence of Lecanicillium fungicola.</title>
        <authorList>
            <person name="Buettner E."/>
        </authorList>
    </citation>
    <scope>NUCLEOTIDE SEQUENCE</scope>
    <source>
        <strain evidence="1">Babe33</strain>
    </source>
</reference>
<sequence>MVFYACKGDRKSCIPVQPLTFSSIPSKRSSVFTFAGAMPSACTGQLLEAEVVDMIALYESFELDEDDAFQDSPNNLAEDHTEDLVDDVVQLTVVILDVDDGMPSHA</sequence>
<comment type="caution">
    <text evidence="1">The sequence shown here is derived from an EMBL/GenBank/DDBJ whole genome shotgun (WGS) entry which is preliminary data.</text>
</comment>
<keyword evidence="2" id="KW-1185">Reference proteome</keyword>
<gene>
    <name evidence="1" type="ORF">NQ176_g1536</name>
</gene>
<protein>
    <submittedName>
        <fullName evidence="1">Uncharacterized protein</fullName>
    </submittedName>
</protein>